<reference evidence="2 3" key="1">
    <citation type="submission" date="2020-08" db="EMBL/GenBank/DDBJ databases">
        <title>Bridging the membrane lipid divide: bacteria of the FCB group superphylum have the potential to synthesize archaeal ether lipids.</title>
        <authorList>
            <person name="Villanueva L."/>
            <person name="Von Meijenfeldt F.A.B."/>
            <person name="Westbye A.B."/>
            <person name="Yadav S."/>
            <person name="Hopmans E.C."/>
            <person name="Dutilh B.E."/>
            <person name="Sinninghe Damste J.S."/>
        </authorList>
    </citation>
    <scope>NUCLEOTIDE SEQUENCE [LARGE SCALE GENOMIC DNA]</scope>
    <source>
        <strain evidence="2">NIOZ-UU81</strain>
    </source>
</reference>
<comment type="caution">
    <text evidence="2">The sequence shown here is derived from an EMBL/GenBank/DDBJ whole genome shotgun (WGS) entry which is preliminary data.</text>
</comment>
<keyword evidence="1" id="KW-1133">Transmembrane helix</keyword>
<evidence type="ECO:0000313" key="3">
    <source>
        <dbReference type="Proteomes" id="UP000599024"/>
    </source>
</evidence>
<gene>
    <name evidence="2" type="ORF">H8E79_05845</name>
</gene>
<dbReference type="EMBL" id="JACNLK010000048">
    <property type="protein sequence ID" value="MBC8208672.1"/>
    <property type="molecule type" value="Genomic_DNA"/>
</dbReference>
<evidence type="ECO:0000256" key="1">
    <source>
        <dbReference type="SAM" id="Phobius"/>
    </source>
</evidence>
<dbReference type="Pfam" id="PF12669">
    <property type="entry name" value="FeoB_associated"/>
    <property type="match status" value="1"/>
</dbReference>
<dbReference type="AlphaFoldDB" id="A0A8J6TDS6"/>
<proteinExistence type="predicted"/>
<protein>
    <submittedName>
        <fullName evidence="2">FeoB-associated Cys-rich membrane protein</fullName>
    </submittedName>
</protein>
<feature type="transmembrane region" description="Helical" evidence="1">
    <location>
        <begin position="6"/>
        <end position="23"/>
    </location>
</feature>
<keyword evidence="1" id="KW-0472">Membrane</keyword>
<dbReference type="Proteomes" id="UP000599024">
    <property type="component" value="Unassembled WGS sequence"/>
</dbReference>
<keyword evidence="1" id="KW-0812">Transmembrane</keyword>
<sequence>MFQTIAIIIAVVICIFFIGIKLYRQFKRAANLDTSGGCGCSCSGCDNICDLPKKDLH</sequence>
<accession>A0A8J6TDS6</accession>
<organism evidence="2 3">
    <name type="scientific">Candidatus Desulfatifera sulfidica</name>
    <dbReference type="NCBI Taxonomy" id="2841691"/>
    <lineage>
        <taxon>Bacteria</taxon>
        <taxon>Pseudomonadati</taxon>
        <taxon>Thermodesulfobacteriota</taxon>
        <taxon>Desulfobulbia</taxon>
        <taxon>Desulfobulbales</taxon>
        <taxon>Desulfobulbaceae</taxon>
        <taxon>Candidatus Desulfatifera</taxon>
    </lineage>
</organism>
<name>A0A8J6TDS6_9BACT</name>
<evidence type="ECO:0000313" key="2">
    <source>
        <dbReference type="EMBL" id="MBC8208672.1"/>
    </source>
</evidence>